<dbReference type="AlphaFoldDB" id="A0A813J0S5"/>
<comment type="caution">
    <text evidence="1">The sequence shown here is derived from an EMBL/GenBank/DDBJ whole genome shotgun (WGS) entry which is preliminary data.</text>
</comment>
<feature type="non-terminal residue" evidence="1">
    <location>
        <position position="155"/>
    </location>
</feature>
<evidence type="ECO:0000313" key="1">
    <source>
        <dbReference type="EMBL" id="CAE8660154.1"/>
    </source>
</evidence>
<reference evidence="1" key="1">
    <citation type="submission" date="2021-02" db="EMBL/GenBank/DDBJ databases">
        <authorList>
            <person name="Dougan E. K."/>
            <person name="Rhodes N."/>
            <person name="Thang M."/>
            <person name="Chan C."/>
        </authorList>
    </citation>
    <scope>NUCLEOTIDE SEQUENCE</scope>
</reference>
<proteinExistence type="predicted"/>
<organism evidence="1 2">
    <name type="scientific">Polarella glacialis</name>
    <name type="common">Dinoflagellate</name>
    <dbReference type="NCBI Taxonomy" id="89957"/>
    <lineage>
        <taxon>Eukaryota</taxon>
        <taxon>Sar</taxon>
        <taxon>Alveolata</taxon>
        <taxon>Dinophyceae</taxon>
        <taxon>Suessiales</taxon>
        <taxon>Suessiaceae</taxon>
        <taxon>Polarella</taxon>
    </lineage>
</organism>
<feature type="non-terminal residue" evidence="1">
    <location>
        <position position="1"/>
    </location>
</feature>
<gene>
    <name evidence="1" type="ORF">PGLA2088_LOCUS14063</name>
</gene>
<protein>
    <submittedName>
        <fullName evidence="1">Uncharacterized protein</fullName>
    </submittedName>
</protein>
<sequence>RSLLLRIEERSSAHLLLGMPAAFCSMAGSTGRRLSGGRLGNCRTFNASTSGLPVVLLRLLRFLWGQNCRASGIGMQLRLVRSRDCEHGRPCNRLCRSERGISEPADSVCNNGSCSWCRVGLQGVLLVLHLQLLPYASGGVGRLGCRPGPHWALLK</sequence>
<evidence type="ECO:0000313" key="2">
    <source>
        <dbReference type="Proteomes" id="UP000626109"/>
    </source>
</evidence>
<name>A0A813J0S5_POLGL</name>
<accession>A0A813J0S5</accession>
<dbReference type="Proteomes" id="UP000626109">
    <property type="component" value="Unassembled WGS sequence"/>
</dbReference>
<dbReference type="EMBL" id="CAJNNW010017019">
    <property type="protein sequence ID" value="CAE8660154.1"/>
    <property type="molecule type" value="Genomic_DNA"/>
</dbReference>